<dbReference type="SUPFAM" id="SSF51735">
    <property type="entry name" value="NAD(P)-binding Rossmann-fold domains"/>
    <property type="match status" value="1"/>
</dbReference>
<dbReference type="AlphaFoldDB" id="A0A6J7KGB3"/>
<dbReference type="InterPro" id="IPR036291">
    <property type="entry name" value="NAD(P)-bd_dom_sf"/>
</dbReference>
<dbReference type="Gene3D" id="3.40.50.720">
    <property type="entry name" value="NAD(P)-binding Rossmann-like Domain"/>
    <property type="match status" value="1"/>
</dbReference>
<dbReference type="Gene3D" id="3.90.25.10">
    <property type="entry name" value="UDP-galactose 4-epimerase, domain 1"/>
    <property type="match status" value="1"/>
</dbReference>
<reference evidence="2" key="1">
    <citation type="submission" date="2020-05" db="EMBL/GenBank/DDBJ databases">
        <authorList>
            <person name="Chiriac C."/>
            <person name="Salcher M."/>
            <person name="Ghai R."/>
            <person name="Kavagutti S V."/>
        </authorList>
    </citation>
    <scope>NUCLEOTIDE SEQUENCE</scope>
</reference>
<protein>
    <submittedName>
        <fullName evidence="2">Unannotated protein</fullName>
    </submittedName>
</protein>
<feature type="domain" description="NAD(P)-binding" evidence="1">
    <location>
        <begin position="1"/>
        <end position="100"/>
    </location>
</feature>
<evidence type="ECO:0000259" key="1">
    <source>
        <dbReference type="Pfam" id="PF16363"/>
    </source>
</evidence>
<accession>A0A6J7KGB3</accession>
<dbReference type="EMBL" id="CAFBNC010000154">
    <property type="protein sequence ID" value="CAB4954587.1"/>
    <property type="molecule type" value="Genomic_DNA"/>
</dbReference>
<gene>
    <name evidence="2" type="ORF">UFOPK3733_02077</name>
</gene>
<proteinExistence type="predicted"/>
<organism evidence="2">
    <name type="scientific">freshwater metagenome</name>
    <dbReference type="NCBI Taxonomy" id="449393"/>
    <lineage>
        <taxon>unclassified sequences</taxon>
        <taxon>metagenomes</taxon>
        <taxon>ecological metagenomes</taxon>
    </lineage>
</organism>
<dbReference type="Pfam" id="PF16363">
    <property type="entry name" value="GDP_Man_Dehyd"/>
    <property type="match status" value="1"/>
</dbReference>
<sequence length="110" mass="12254">MGNLTPRRDITDVRDVVRAYRLLIEHGEPGEAYNVCSGRDLAIAELAELLVGMANVPMHLEADPDLQRPVETPVLLGDPTRIRQTTGWVPEISIETTLADVLDDRRRLLA</sequence>
<evidence type="ECO:0000313" key="2">
    <source>
        <dbReference type="EMBL" id="CAB4954587.1"/>
    </source>
</evidence>
<dbReference type="InterPro" id="IPR016040">
    <property type="entry name" value="NAD(P)-bd_dom"/>
</dbReference>
<name>A0A6J7KGB3_9ZZZZ</name>